<accession>A0A372ISV3</accession>
<feature type="region of interest" description="Disordered" evidence="1">
    <location>
        <begin position="66"/>
        <end position="85"/>
    </location>
</feature>
<evidence type="ECO:0008006" key="4">
    <source>
        <dbReference type="Google" id="ProtNLM"/>
    </source>
</evidence>
<keyword evidence="3" id="KW-1185">Reference proteome</keyword>
<evidence type="ECO:0000313" key="2">
    <source>
        <dbReference type="EMBL" id="RFU17968.1"/>
    </source>
</evidence>
<organism evidence="2 3">
    <name type="scientific">Paracidobacterium acidisoli</name>
    <dbReference type="NCBI Taxonomy" id="2303751"/>
    <lineage>
        <taxon>Bacteria</taxon>
        <taxon>Pseudomonadati</taxon>
        <taxon>Acidobacteriota</taxon>
        <taxon>Terriglobia</taxon>
        <taxon>Terriglobales</taxon>
        <taxon>Acidobacteriaceae</taxon>
        <taxon>Paracidobacterium</taxon>
    </lineage>
</organism>
<name>A0A372ISV3_9BACT</name>
<dbReference type="Proteomes" id="UP000264702">
    <property type="component" value="Unassembled WGS sequence"/>
</dbReference>
<comment type="caution">
    <text evidence="2">The sequence shown here is derived from an EMBL/GenBank/DDBJ whole genome shotgun (WGS) entry which is preliminary data.</text>
</comment>
<protein>
    <recommendedName>
        <fullName evidence="4">Zinc-finger domain-containing protein</fullName>
    </recommendedName>
</protein>
<evidence type="ECO:0000256" key="1">
    <source>
        <dbReference type="SAM" id="MobiDB-lite"/>
    </source>
</evidence>
<gene>
    <name evidence="2" type="ORF">D0Y96_05685</name>
</gene>
<evidence type="ECO:0000313" key="3">
    <source>
        <dbReference type="Proteomes" id="UP000264702"/>
    </source>
</evidence>
<feature type="compositionally biased region" description="Low complexity" evidence="1">
    <location>
        <begin position="73"/>
        <end position="85"/>
    </location>
</feature>
<sequence>MTCAEFQESLPELFETHTDLTTHEHLKSCENCAALVRDLEYIASQAKLLLPIHDPSPGVWNNIQSAIRREETPGGQTPTPAGGSR</sequence>
<dbReference type="OrthoDB" id="122957at2"/>
<dbReference type="EMBL" id="QVQT01000002">
    <property type="protein sequence ID" value="RFU17968.1"/>
    <property type="molecule type" value="Genomic_DNA"/>
</dbReference>
<reference evidence="2 3" key="1">
    <citation type="submission" date="2018-08" db="EMBL/GenBank/DDBJ databases">
        <title>Acidipila sp. 4G-K13, an acidobacterium isolated from forest soil.</title>
        <authorList>
            <person name="Gao Z.-H."/>
            <person name="Qiu L.-H."/>
        </authorList>
    </citation>
    <scope>NUCLEOTIDE SEQUENCE [LARGE SCALE GENOMIC DNA]</scope>
    <source>
        <strain evidence="2 3">4G-K13</strain>
    </source>
</reference>
<dbReference type="AlphaFoldDB" id="A0A372ISV3"/>
<proteinExistence type="predicted"/>